<reference evidence="1" key="1">
    <citation type="journal article" date="2021" name="Proc. Natl. Acad. Sci. U.S.A.">
        <title>A Catalog of Tens of Thousands of Viruses from Human Metagenomes Reveals Hidden Associations with Chronic Diseases.</title>
        <authorList>
            <person name="Tisza M.J."/>
            <person name="Buck C.B."/>
        </authorList>
    </citation>
    <scope>NUCLEOTIDE SEQUENCE</scope>
    <source>
        <strain evidence="1">CtM5A27</strain>
    </source>
</reference>
<accession>A0A8S5PGH7</accession>
<protein>
    <submittedName>
        <fullName evidence="1">Uncharacterized protein</fullName>
    </submittedName>
</protein>
<organism evidence="1">
    <name type="scientific">Siphoviridae sp. ctM5A27</name>
    <dbReference type="NCBI Taxonomy" id="2825459"/>
    <lineage>
        <taxon>Viruses</taxon>
        <taxon>Duplodnaviria</taxon>
        <taxon>Heunggongvirae</taxon>
        <taxon>Uroviricota</taxon>
        <taxon>Caudoviricetes</taxon>
    </lineage>
</organism>
<dbReference type="EMBL" id="BK015415">
    <property type="protein sequence ID" value="DAE05717.1"/>
    <property type="molecule type" value="Genomic_DNA"/>
</dbReference>
<evidence type="ECO:0000313" key="1">
    <source>
        <dbReference type="EMBL" id="DAE05717.1"/>
    </source>
</evidence>
<sequence>MKFNKDLPAHLQVKTIMQNSIRSKLNAMRSKRKTKS</sequence>
<proteinExistence type="predicted"/>
<name>A0A8S5PGH7_9CAUD</name>